<proteinExistence type="predicted"/>
<keyword evidence="1" id="KW-0812">Transmembrane</keyword>
<gene>
    <name evidence="2" type="ORF">HHL22_20560</name>
</gene>
<dbReference type="Proteomes" id="UP000559626">
    <property type="component" value="Unassembled WGS sequence"/>
</dbReference>
<comment type="caution">
    <text evidence="2">The sequence shown here is derived from an EMBL/GenBank/DDBJ whole genome shotgun (WGS) entry which is preliminary data.</text>
</comment>
<evidence type="ECO:0000313" key="2">
    <source>
        <dbReference type="EMBL" id="NML67600.1"/>
    </source>
</evidence>
<reference evidence="2 3" key="1">
    <citation type="submission" date="2020-04" db="EMBL/GenBank/DDBJ databases">
        <title>Hymenobacter polaris sp. nov., isolated from Arctic soil.</title>
        <authorList>
            <person name="Dahal R.H."/>
        </authorList>
    </citation>
    <scope>NUCLEOTIDE SEQUENCE [LARGE SCALE GENOMIC DNA]</scope>
    <source>
        <strain evidence="2 3">RP-2-7</strain>
    </source>
</reference>
<dbReference type="EMBL" id="JABBGH010000003">
    <property type="protein sequence ID" value="NML67600.1"/>
    <property type="molecule type" value="Genomic_DNA"/>
</dbReference>
<sequence length="56" mass="6086">MQRFSLTLLVVLLLVAFVGILTQHGRATTVTYLSLVPLGLYVLYGIVGLIVAALRK</sequence>
<dbReference type="RefSeq" id="WP_169533253.1">
    <property type="nucleotide sequence ID" value="NZ_JABBGH010000003.1"/>
</dbReference>
<keyword evidence="1" id="KW-0472">Membrane</keyword>
<evidence type="ECO:0000313" key="3">
    <source>
        <dbReference type="Proteomes" id="UP000559626"/>
    </source>
</evidence>
<name>A0A7Y0AHW2_9BACT</name>
<keyword evidence="3" id="KW-1185">Reference proteome</keyword>
<feature type="transmembrane region" description="Helical" evidence="1">
    <location>
        <begin position="32"/>
        <end position="54"/>
    </location>
</feature>
<keyword evidence="1" id="KW-1133">Transmembrane helix</keyword>
<protein>
    <submittedName>
        <fullName evidence="2">Uncharacterized protein</fullName>
    </submittedName>
</protein>
<dbReference type="AlphaFoldDB" id="A0A7Y0AHW2"/>
<evidence type="ECO:0000256" key="1">
    <source>
        <dbReference type="SAM" id="Phobius"/>
    </source>
</evidence>
<accession>A0A7Y0AHW2</accession>
<organism evidence="2 3">
    <name type="scientific">Hymenobacter polaris</name>
    <dbReference type="NCBI Taxonomy" id="2682546"/>
    <lineage>
        <taxon>Bacteria</taxon>
        <taxon>Pseudomonadati</taxon>
        <taxon>Bacteroidota</taxon>
        <taxon>Cytophagia</taxon>
        <taxon>Cytophagales</taxon>
        <taxon>Hymenobacteraceae</taxon>
        <taxon>Hymenobacter</taxon>
    </lineage>
</organism>